<keyword evidence="5 17" id="KW-0812">Transmembrane</keyword>
<dbReference type="GO" id="GO:0006895">
    <property type="term" value="P:Golgi to endosome transport"/>
    <property type="evidence" value="ECO:0007669"/>
    <property type="project" value="TreeGrafter"/>
</dbReference>
<dbReference type="Proteomes" id="UP000683417">
    <property type="component" value="Unassembled WGS sequence"/>
</dbReference>
<protein>
    <recommendedName>
        <fullName evidence="3">Vacuolar protein sorting/targeting protein 10</fullName>
    </recommendedName>
    <alternativeName>
        <fullName evidence="15">Carboxypeptidase Y receptor</fullName>
    </alternativeName>
    <alternativeName>
        <fullName evidence="14 16">Sortilin VPS10</fullName>
    </alternativeName>
</protein>
<evidence type="ECO:0000256" key="5">
    <source>
        <dbReference type="ARBA" id="ARBA00022692"/>
    </source>
</evidence>
<evidence type="ECO:0000256" key="12">
    <source>
        <dbReference type="ARBA" id="ARBA00023180"/>
    </source>
</evidence>
<evidence type="ECO:0000259" key="19">
    <source>
        <dbReference type="SMART" id="SM00602"/>
    </source>
</evidence>
<dbReference type="GO" id="GO:0005794">
    <property type="term" value="C:Golgi apparatus"/>
    <property type="evidence" value="ECO:0007669"/>
    <property type="project" value="UniProtKB-SubCell"/>
</dbReference>
<dbReference type="InterPro" id="IPR006581">
    <property type="entry name" value="VPS10"/>
</dbReference>
<sequence>MYTHSIWRYLLLPTLLLSSNFSAVCGKKDKPRLTASKFEFLPYNVNYFDDSDVVMFIDPISSNVYRSTNAGESWEMPKDLPRGAALSLTLHPWKSTRAFMMTSEELHWKTDDRGETWQKFVVEKFPSLYRDPLTFHAGDPDRIIWNGMDCSGIFCDELTMYTTDNFKHTKYLRDDTDGCYWAKSDPVFSTGDKKMDLNRIICVTRGRFSPWRTDYRLLISDNFFSGGDELEPELELGRTVKGIINVASVTKYLIAAAASDNTDEMSLYVSDDSIKWHKAVFPHEHKLRQESYTVLEGTNYSIQIDIQNSGRPMKPMGVFLTSNSNGTYFVRNIEHTNRNEWGVVDFEKVMGIQGIVMLNIVENFEAVEKSNEEKHIRSKMSFDDGRDFMDLNCDGHPLHLHSVTDISNSGRVFTSPAPGLVMGIGNTGNYLKHYMEGSLYISDDAGVSWKLGLDGPYKYEFGDQGSILVAVKEGVADELHYSLNHGNKWHSVSLPDKMKIRPIQLTTSRDSTSLKFLLEGVEEKQPAEHGYLVAVDFNDMHEGKCRESDMEKWYARVNEKGEPTCLMGHKQYFMRRKKDADCFIKSEFKDPEPFFETCECTVADFECDYNFVRSLDRDKCELVGALMLPQGACNSSNPDEMFKGSSGWRLIPGNDCQRATGPQKDDLVDLKCSEYSGSRASGKISNTLKEFSGKIFTNQVYLERSMTSSGLDETVLIRTEDGVWISHDHGKAWNKILQGEPIIAIIKHPHFTDMVFFLTPSTTVYFSTERGKNIRSFQAPYPPNTEGHPPMNFHSKHKDWIIWLGAKDCEFETSCHTVASVTTHRGDEWATIQRYVRKCDFVREFSTRLRAKPPTKDEVSKREKLIHCQVRKQERKDSRNNPWLLKSSDQFFDEGGQVHYSSVVDFATMSEFTIVATKNEENNTMSAHASIDGYNFADAQFPHGFIVDHQRGYTVLESSTHSAFLHVTVNNSPGLEHGTIIKSNSNGTFYFLILNAVNRDTKGYVDFEKMSGIEGVAMVNVVENAEHKNYEKEGKQLKTMITHNDGGEWSYLSPPALDADKKKFSCKGKLEKCSLNIHGYTERLDKSHTYSSASAVGLMLGTGNVGEFLGKEADTFMSADAGVTWKSVRKGSHLWEFGDQGSIVVIVPNDHSTKSVLYSLDNGDSWIDYEFSQFEVDVLDLTSVPSDNSRNFLIWAKSKDDRLMAINIDFSGLTDVQCKLDEQNISKGDYQLWTPKHPMQGSDCLFGHVSQYYRKSPSANCYNGRMIAHLHDIARNCTCTRQDYECDFNHQRQPDGSCALVPGFTPPDHSLACATEGVIEYSEPTGYRKIPGDTCTTNGYPGMDESTLHPCPGKEEEFRKKHSASGVGIFFAVIASFAIAGAAGWWVWKNWAHKLGPIRLGESSFDRDDSYLKYPILAVSAVFAAAQATPLLISSLWRSASTALGANRSARFTTRDSFSRGHGTYAIVDDDEGELLGDDSDDEL</sequence>
<dbReference type="InterPro" id="IPR031777">
    <property type="entry name" value="Sortilin_C"/>
</dbReference>
<dbReference type="SMART" id="SM00602">
    <property type="entry name" value="VPS10"/>
    <property type="match status" value="2"/>
</dbReference>
<evidence type="ECO:0000256" key="1">
    <source>
        <dbReference type="ARBA" id="ARBA00004166"/>
    </source>
</evidence>
<evidence type="ECO:0000256" key="7">
    <source>
        <dbReference type="ARBA" id="ARBA00022927"/>
    </source>
</evidence>
<keyword evidence="9" id="KW-0333">Golgi apparatus</keyword>
<dbReference type="GO" id="GO:0016020">
    <property type="term" value="C:membrane"/>
    <property type="evidence" value="ECO:0007669"/>
    <property type="project" value="InterPro"/>
</dbReference>
<evidence type="ECO:0000256" key="6">
    <source>
        <dbReference type="ARBA" id="ARBA00022737"/>
    </source>
</evidence>
<feature type="chain" id="PRO_5040944401" description="Vacuolar protein sorting/targeting protein 10" evidence="18">
    <location>
        <begin position="27"/>
        <end position="1484"/>
    </location>
</feature>
<evidence type="ECO:0000256" key="15">
    <source>
        <dbReference type="ARBA" id="ARBA00031354"/>
    </source>
</evidence>
<comment type="caution">
    <text evidence="20">The sequence shown here is derived from an EMBL/GenBank/DDBJ whole genome shotgun (WGS) entry which is preliminary data.</text>
</comment>
<keyword evidence="6" id="KW-0677">Repeat</keyword>
<dbReference type="GO" id="GO:0006623">
    <property type="term" value="P:protein targeting to vacuole"/>
    <property type="evidence" value="ECO:0007669"/>
    <property type="project" value="TreeGrafter"/>
</dbReference>
<feature type="domain" description="VPS10" evidence="19">
    <location>
        <begin position="53"/>
        <end position="677"/>
    </location>
</feature>
<proteinExistence type="predicted"/>
<evidence type="ECO:0000256" key="8">
    <source>
        <dbReference type="ARBA" id="ARBA00022989"/>
    </source>
</evidence>
<dbReference type="GO" id="GO:0005829">
    <property type="term" value="C:cytosol"/>
    <property type="evidence" value="ECO:0007669"/>
    <property type="project" value="GOC"/>
</dbReference>
<feature type="transmembrane region" description="Helical" evidence="17">
    <location>
        <begin position="1367"/>
        <end position="1388"/>
    </location>
</feature>
<name>A0A9W4GI13_BLUGR</name>
<evidence type="ECO:0000256" key="13">
    <source>
        <dbReference type="ARBA" id="ARBA00025569"/>
    </source>
</evidence>
<evidence type="ECO:0000256" key="17">
    <source>
        <dbReference type="SAM" id="Phobius"/>
    </source>
</evidence>
<evidence type="ECO:0000313" key="21">
    <source>
        <dbReference type="Proteomes" id="UP000683417"/>
    </source>
</evidence>
<dbReference type="PANTHER" id="PTHR12106">
    <property type="entry name" value="SORTILIN RELATED"/>
    <property type="match status" value="1"/>
</dbReference>
<dbReference type="PANTHER" id="PTHR12106:SF27">
    <property type="entry name" value="SORTILIN-RELATED RECEPTOR"/>
    <property type="match status" value="1"/>
</dbReference>
<evidence type="ECO:0000313" key="20">
    <source>
        <dbReference type="EMBL" id="CAD6505731.1"/>
    </source>
</evidence>
<dbReference type="GO" id="GO:0006896">
    <property type="term" value="P:Golgi to vacuole transport"/>
    <property type="evidence" value="ECO:0007669"/>
    <property type="project" value="TreeGrafter"/>
</dbReference>
<feature type="signal peptide" evidence="18">
    <location>
        <begin position="1"/>
        <end position="26"/>
    </location>
</feature>
<evidence type="ECO:0000256" key="16">
    <source>
        <dbReference type="ARBA" id="ARBA00031902"/>
    </source>
</evidence>
<keyword evidence="12" id="KW-0325">Glycoprotein</keyword>
<evidence type="ECO:0000256" key="3">
    <source>
        <dbReference type="ARBA" id="ARBA00015369"/>
    </source>
</evidence>
<dbReference type="InterPro" id="IPR050310">
    <property type="entry name" value="VPS10-sortilin"/>
</dbReference>
<gene>
    <name evidence="20" type="ORF">BGTH12_LOCUS7089</name>
</gene>
<evidence type="ECO:0000256" key="18">
    <source>
        <dbReference type="SAM" id="SignalP"/>
    </source>
</evidence>
<evidence type="ECO:0000256" key="10">
    <source>
        <dbReference type="ARBA" id="ARBA00023136"/>
    </source>
</evidence>
<keyword evidence="11" id="KW-0675">Receptor</keyword>
<organism evidence="20 21">
    <name type="scientific">Blumeria graminis f. sp. triticale</name>
    <dbReference type="NCBI Taxonomy" id="1689686"/>
    <lineage>
        <taxon>Eukaryota</taxon>
        <taxon>Fungi</taxon>
        <taxon>Dikarya</taxon>
        <taxon>Ascomycota</taxon>
        <taxon>Pezizomycotina</taxon>
        <taxon>Leotiomycetes</taxon>
        <taxon>Erysiphales</taxon>
        <taxon>Erysiphaceae</taxon>
        <taxon>Blumeria</taxon>
    </lineage>
</organism>
<evidence type="ECO:0000256" key="11">
    <source>
        <dbReference type="ARBA" id="ARBA00023170"/>
    </source>
</evidence>
<dbReference type="Pfam" id="PF15901">
    <property type="entry name" value="Sortilin_C"/>
    <property type="match status" value="2"/>
</dbReference>
<keyword evidence="4" id="KW-0813">Transport</keyword>
<accession>A0A9W4GI13</accession>
<reference evidence="20" key="1">
    <citation type="submission" date="2020-10" db="EMBL/GenBank/DDBJ databases">
        <authorList>
            <person name="Muller C M."/>
        </authorList>
    </citation>
    <scope>NUCLEOTIDE SEQUENCE</scope>
    <source>
        <strain evidence="20">THUN-12</strain>
    </source>
</reference>
<keyword evidence="10 17" id="KW-0472">Membrane</keyword>
<evidence type="ECO:0000256" key="14">
    <source>
        <dbReference type="ARBA" id="ARBA00031250"/>
    </source>
</evidence>
<comment type="function">
    <text evidence="13">Functions as a sorting receptor in the Golgi compartment required for the intracellular sorting and delivery of soluble vacuolar proteins, like carboxypeptidase Y (CPY) and proteinase A. Executes multiple rounds of sorting by cycling between the late Golgi and a prevacuolar endosome-like compartment.</text>
</comment>
<keyword evidence="7" id="KW-0653">Protein transport</keyword>
<dbReference type="FunFam" id="3.30.60.270:FF:000005">
    <property type="entry name" value="Sortilin"/>
    <property type="match status" value="2"/>
</dbReference>
<dbReference type="EMBL" id="CAJHIT010000009">
    <property type="protein sequence ID" value="CAD6505731.1"/>
    <property type="molecule type" value="Genomic_DNA"/>
</dbReference>
<comment type="subcellular location">
    <subcellularLocation>
        <location evidence="1">Golgi apparatus</location>
        <location evidence="1">trans-Golgi network membrane</location>
        <topology evidence="1">Multi-pass membrane protein</topology>
    </subcellularLocation>
    <subcellularLocation>
        <location evidence="2">Prevacuolar compartment membrane</location>
        <topology evidence="2">Multi-pass membrane protein</topology>
    </subcellularLocation>
</comment>
<evidence type="ECO:0000256" key="4">
    <source>
        <dbReference type="ARBA" id="ARBA00022448"/>
    </source>
</evidence>
<evidence type="ECO:0000256" key="2">
    <source>
        <dbReference type="ARBA" id="ARBA00004488"/>
    </source>
</evidence>
<keyword evidence="8 17" id="KW-1133">Transmembrane helix</keyword>
<evidence type="ECO:0000256" key="9">
    <source>
        <dbReference type="ARBA" id="ARBA00023034"/>
    </source>
</evidence>
<keyword evidence="18" id="KW-0732">Signal</keyword>
<dbReference type="InterPro" id="IPR031778">
    <property type="entry name" value="Sortilin_N"/>
</dbReference>
<feature type="domain" description="VPS10" evidence="19">
    <location>
        <begin position="713"/>
        <end position="1356"/>
    </location>
</feature>
<dbReference type="Pfam" id="PF15902">
    <property type="entry name" value="Sortilin-Vps10"/>
    <property type="match status" value="2"/>
</dbReference>